<name>A0A2P5FEQ5_TREOI</name>
<dbReference type="PROSITE" id="PS50011">
    <property type="entry name" value="PROTEIN_KINASE_DOM"/>
    <property type="match status" value="1"/>
</dbReference>
<dbReference type="InterPro" id="IPR051564">
    <property type="entry name" value="LRR_receptor-like_kinase"/>
</dbReference>
<dbReference type="SUPFAM" id="SSF56112">
    <property type="entry name" value="Protein kinase-like (PK-like)"/>
    <property type="match status" value="1"/>
</dbReference>
<proteinExistence type="predicted"/>
<dbReference type="InterPro" id="IPR001245">
    <property type="entry name" value="Ser-Thr/Tyr_kinase_cat_dom"/>
</dbReference>
<dbReference type="STRING" id="63057.A0A2P5FEQ5"/>
<keyword evidence="3" id="KW-1185">Reference proteome</keyword>
<feature type="non-terminal residue" evidence="2">
    <location>
        <position position="1"/>
    </location>
</feature>
<dbReference type="PANTHER" id="PTHR48055">
    <property type="entry name" value="LEUCINE-RICH REPEAT RECEPTOR PROTEIN KINASE EMS1"/>
    <property type="match status" value="1"/>
</dbReference>
<evidence type="ECO:0000313" key="3">
    <source>
        <dbReference type="Proteomes" id="UP000237000"/>
    </source>
</evidence>
<evidence type="ECO:0000313" key="2">
    <source>
        <dbReference type="EMBL" id="PON96254.1"/>
    </source>
</evidence>
<sequence>AKGLAYMHDLDKPIIHRDVKASSVLLDSEMEAKLSEFGLARTIESGGSHVSTLPADMDGYMPLEYESGLLKVTVKGDVYSFGVLMLEVATGKRPDSPVVLGGESMMSFVEWARFMVAQNREREMLDPNIWFGASMRGLEETNIKEYFRIATMCVDVIPRKRPAMRDVVESLTKNFI</sequence>
<dbReference type="AlphaFoldDB" id="A0A2P5FEQ5"/>
<dbReference type="InParanoid" id="A0A2P5FEQ5"/>
<dbReference type="Proteomes" id="UP000237000">
    <property type="component" value="Unassembled WGS sequence"/>
</dbReference>
<accession>A0A2P5FEQ5</accession>
<dbReference type="PANTHER" id="PTHR48055:SF40">
    <property type="entry name" value="LEUCINE-RICH REPEAT RECEPTOR PROTEIN KINASE EMS1"/>
    <property type="match status" value="1"/>
</dbReference>
<gene>
    <name evidence="2" type="ORF">TorRG33x02_078430</name>
</gene>
<evidence type="ECO:0000259" key="1">
    <source>
        <dbReference type="PROSITE" id="PS50011"/>
    </source>
</evidence>
<dbReference type="OrthoDB" id="4062651at2759"/>
<reference evidence="3" key="1">
    <citation type="submission" date="2016-06" db="EMBL/GenBank/DDBJ databases">
        <title>Parallel loss of symbiosis genes in relatives of nitrogen-fixing non-legume Parasponia.</title>
        <authorList>
            <person name="Van Velzen R."/>
            <person name="Holmer R."/>
            <person name="Bu F."/>
            <person name="Rutten L."/>
            <person name="Van Zeijl A."/>
            <person name="Liu W."/>
            <person name="Santuari L."/>
            <person name="Cao Q."/>
            <person name="Sharma T."/>
            <person name="Shen D."/>
            <person name="Roswanjaya Y."/>
            <person name="Wardhani T."/>
            <person name="Kalhor M.S."/>
            <person name="Jansen J."/>
            <person name="Van den Hoogen J."/>
            <person name="Gungor B."/>
            <person name="Hartog M."/>
            <person name="Hontelez J."/>
            <person name="Verver J."/>
            <person name="Yang W.-C."/>
            <person name="Schijlen E."/>
            <person name="Repin R."/>
            <person name="Schilthuizen M."/>
            <person name="Schranz E."/>
            <person name="Heidstra R."/>
            <person name="Miyata K."/>
            <person name="Fedorova E."/>
            <person name="Kohlen W."/>
            <person name="Bisseling T."/>
            <person name="Smit S."/>
            <person name="Geurts R."/>
        </authorList>
    </citation>
    <scope>NUCLEOTIDE SEQUENCE [LARGE SCALE GENOMIC DNA]</scope>
    <source>
        <strain evidence="3">cv. RG33-2</strain>
    </source>
</reference>
<dbReference type="Gene3D" id="1.10.510.10">
    <property type="entry name" value="Transferase(Phosphotransferase) domain 1"/>
    <property type="match status" value="1"/>
</dbReference>
<comment type="caution">
    <text evidence="2">The sequence shown here is derived from an EMBL/GenBank/DDBJ whole genome shotgun (WGS) entry which is preliminary data.</text>
</comment>
<dbReference type="InterPro" id="IPR000719">
    <property type="entry name" value="Prot_kinase_dom"/>
</dbReference>
<dbReference type="Pfam" id="PF07714">
    <property type="entry name" value="PK_Tyr_Ser-Thr"/>
    <property type="match status" value="1"/>
</dbReference>
<dbReference type="GO" id="GO:0016020">
    <property type="term" value="C:membrane"/>
    <property type="evidence" value="ECO:0007669"/>
    <property type="project" value="TreeGrafter"/>
</dbReference>
<feature type="domain" description="Protein kinase" evidence="1">
    <location>
        <begin position="1"/>
        <end position="176"/>
    </location>
</feature>
<organism evidence="2 3">
    <name type="scientific">Trema orientale</name>
    <name type="common">Charcoal tree</name>
    <name type="synonym">Celtis orientalis</name>
    <dbReference type="NCBI Taxonomy" id="63057"/>
    <lineage>
        <taxon>Eukaryota</taxon>
        <taxon>Viridiplantae</taxon>
        <taxon>Streptophyta</taxon>
        <taxon>Embryophyta</taxon>
        <taxon>Tracheophyta</taxon>
        <taxon>Spermatophyta</taxon>
        <taxon>Magnoliopsida</taxon>
        <taxon>eudicotyledons</taxon>
        <taxon>Gunneridae</taxon>
        <taxon>Pentapetalae</taxon>
        <taxon>rosids</taxon>
        <taxon>fabids</taxon>
        <taxon>Rosales</taxon>
        <taxon>Cannabaceae</taxon>
        <taxon>Trema</taxon>
    </lineage>
</organism>
<keyword evidence="2" id="KW-0808">Transferase</keyword>
<dbReference type="GO" id="GO:0004672">
    <property type="term" value="F:protein kinase activity"/>
    <property type="evidence" value="ECO:0007669"/>
    <property type="project" value="InterPro"/>
</dbReference>
<dbReference type="InterPro" id="IPR011009">
    <property type="entry name" value="Kinase-like_dom_sf"/>
</dbReference>
<protein>
    <submittedName>
        <fullName evidence="2">Tyrosine-protein kinase</fullName>
    </submittedName>
</protein>
<keyword evidence="2" id="KW-0418">Kinase</keyword>
<dbReference type="GO" id="GO:0005524">
    <property type="term" value="F:ATP binding"/>
    <property type="evidence" value="ECO:0007669"/>
    <property type="project" value="InterPro"/>
</dbReference>
<dbReference type="EMBL" id="JXTC01000039">
    <property type="protein sequence ID" value="PON96254.1"/>
    <property type="molecule type" value="Genomic_DNA"/>
</dbReference>